<name>A0A1A9W8K2_9MUSC</name>
<dbReference type="EnsemblMetazoa" id="GBRI010137-RA">
    <property type="protein sequence ID" value="GBRI010137-PA"/>
    <property type="gene ID" value="GBRI010137"/>
</dbReference>
<reference evidence="2" key="1">
    <citation type="submission" date="2014-03" db="EMBL/GenBank/DDBJ databases">
        <authorList>
            <person name="Aksoy S."/>
            <person name="Warren W."/>
            <person name="Wilson R.K."/>
        </authorList>
    </citation>
    <scope>NUCLEOTIDE SEQUENCE [LARGE SCALE GENOMIC DNA]</scope>
    <source>
        <strain evidence="2">IAEA</strain>
    </source>
</reference>
<dbReference type="Proteomes" id="UP000091820">
    <property type="component" value="Unassembled WGS sequence"/>
</dbReference>
<dbReference type="AlphaFoldDB" id="A0A1A9W8K2"/>
<keyword evidence="2" id="KW-1185">Reference proteome</keyword>
<accession>A0A1A9W8K2</accession>
<evidence type="ECO:0000313" key="2">
    <source>
        <dbReference type="Proteomes" id="UP000091820"/>
    </source>
</evidence>
<evidence type="ECO:0000313" key="1">
    <source>
        <dbReference type="EnsemblMetazoa" id="GBRI010137-PA"/>
    </source>
</evidence>
<proteinExistence type="predicted"/>
<dbReference type="VEuPathDB" id="VectorBase:GBRI010137"/>
<organism evidence="1 2">
    <name type="scientific">Glossina brevipalpis</name>
    <dbReference type="NCBI Taxonomy" id="37001"/>
    <lineage>
        <taxon>Eukaryota</taxon>
        <taxon>Metazoa</taxon>
        <taxon>Ecdysozoa</taxon>
        <taxon>Arthropoda</taxon>
        <taxon>Hexapoda</taxon>
        <taxon>Insecta</taxon>
        <taxon>Pterygota</taxon>
        <taxon>Neoptera</taxon>
        <taxon>Endopterygota</taxon>
        <taxon>Diptera</taxon>
        <taxon>Brachycera</taxon>
        <taxon>Muscomorpha</taxon>
        <taxon>Hippoboscoidea</taxon>
        <taxon>Glossinidae</taxon>
        <taxon>Glossina</taxon>
    </lineage>
</organism>
<protein>
    <submittedName>
        <fullName evidence="1">Uncharacterized protein</fullName>
    </submittedName>
</protein>
<sequence>MQFKRVPPCNQLQQLSHRLFSFVHHQELLLQPSLITFCASEIKPVRSTELSQYAFNFSVKFSHEATTEEHKQQNRFMISCLSTKVHTDVRRSCESFDRQNPDDYMDKRSTKNIYYYYVSEALNYVFVLYTGKYHVWILMECSRE</sequence>
<reference evidence="1" key="2">
    <citation type="submission" date="2020-05" db="UniProtKB">
        <authorList>
            <consortium name="EnsemblMetazoa"/>
        </authorList>
    </citation>
    <scope>IDENTIFICATION</scope>
    <source>
        <strain evidence="1">IAEA</strain>
    </source>
</reference>